<keyword evidence="3" id="KW-1185">Reference proteome</keyword>
<sequence length="105" mass="11727">MKSPVSDAGMCIGYERLPEGVESWLTDPEEETCGSLRWIGCRGMMEDAADRDSREFLGSRGYLGSRDSLEDREDLDNQAGRGDPDRPDSLLSRRMQLTPVRSADV</sequence>
<protein>
    <submittedName>
        <fullName evidence="2">Uncharacterized protein</fullName>
    </submittedName>
</protein>
<evidence type="ECO:0000313" key="2">
    <source>
        <dbReference type="EMBL" id="SEJ82834.1"/>
    </source>
</evidence>
<accession>A0A1H7C0N9</accession>
<dbReference type="Proteomes" id="UP000199200">
    <property type="component" value="Unassembled WGS sequence"/>
</dbReference>
<organism evidence="2 3">
    <name type="scientific">Bhargavaea ginsengi</name>
    <dbReference type="NCBI Taxonomy" id="426757"/>
    <lineage>
        <taxon>Bacteria</taxon>
        <taxon>Bacillati</taxon>
        <taxon>Bacillota</taxon>
        <taxon>Bacilli</taxon>
        <taxon>Bacillales</taxon>
        <taxon>Caryophanaceae</taxon>
        <taxon>Bhargavaea</taxon>
    </lineage>
</organism>
<dbReference type="AlphaFoldDB" id="A0A1H7C0N9"/>
<name>A0A1H7C0N9_9BACL</name>
<gene>
    <name evidence="2" type="ORF">SAMN04488127_2942</name>
</gene>
<proteinExistence type="predicted"/>
<dbReference type="EMBL" id="FNZF01000008">
    <property type="protein sequence ID" value="SEJ82834.1"/>
    <property type="molecule type" value="Genomic_DNA"/>
</dbReference>
<feature type="region of interest" description="Disordered" evidence="1">
    <location>
        <begin position="60"/>
        <end position="105"/>
    </location>
</feature>
<evidence type="ECO:0000313" key="3">
    <source>
        <dbReference type="Proteomes" id="UP000199200"/>
    </source>
</evidence>
<evidence type="ECO:0000256" key="1">
    <source>
        <dbReference type="SAM" id="MobiDB-lite"/>
    </source>
</evidence>
<reference evidence="3" key="1">
    <citation type="submission" date="2016-10" db="EMBL/GenBank/DDBJ databases">
        <authorList>
            <person name="Varghese N."/>
            <person name="Submissions S."/>
        </authorList>
    </citation>
    <scope>NUCLEOTIDE SEQUENCE [LARGE SCALE GENOMIC DNA]</scope>
    <source>
        <strain evidence="3">CGMCC 1.6763</strain>
    </source>
</reference>